<reference evidence="10" key="1">
    <citation type="submission" date="2010-11" db="EMBL/GenBank/DDBJ databases">
        <title>The complete genome of Mahella australiensis DSM 15567.</title>
        <authorList>
            <consortium name="US DOE Joint Genome Institute (JGI-PGF)"/>
            <person name="Lucas S."/>
            <person name="Copeland A."/>
            <person name="Lapidus A."/>
            <person name="Bruce D."/>
            <person name="Goodwin L."/>
            <person name="Pitluck S."/>
            <person name="Kyrpides N."/>
            <person name="Mavromatis K."/>
            <person name="Pagani I."/>
            <person name="Ivanova N."/>
            <person name="Teshima H."/>
            <person name="Brettin T."/>
            <person name="Detter J.C."/>
            <person name="Han C."/>
            <person name="Tapia R."/>
            <person name="Land M."/>
            <person name="Hauser L."/>
            <person name="Markowitz V."/>
            <person name="Cheng J.-F."/>
            <person name="Hugenholtz P."/>
            <person name="Woyke T."/>
            <person name="Wu D."/>
            <person name="Spring S."/>
            <person name="Pukall R."/>
            <person name="Steenblock K."/>
            <person name="Schneider S."/>
            <person name="Klenk H.-P."/>
            <person name="Eisen J.A."/>
        </authorList>
    </citation>
    <scope>NUCLEOTIDE SEQUENCE [LARGE SCALE GENOMIC DNA]</scope>
    <source>
        <strain evidence="10">DSM 15567 / CIP 107919 / 50-1 BON</strain>
    </source>
</reference>
<dbReference type="RefSeq" id="WP_013779898.1">
    <property type="nucleotide sequence ID" value="NC_015520.1"/>
</dbReference>
<evidence type="ECO:0000256" key="7">
    <source>
        <dbReference type="ARBA" id="ARBA00023136"/>
    </source>
</evidence>
<feature type="transmembrane region" description="Helical" evidence="8">
    <location>
        <begin position="6"/>
        <end position="29"/>
    </location>
</feature>
<evidence type="ECO:0000256" key="2">
    <source>
        <dbReference type="ARBA" id="ARBA00006939"/>
    </source>
</evidence>
<dbReference type="KEGG" id="mas:Mahau_0247"/>
<keyword evidence="10" id="KW-1185">Reference proteome</keyword>
<keyword evidence="5" id="KW-0862">Zinc</keyword>
<evidence type="ECO:0000256" key="3">
    <source>
        <dbReference type="ARBA" id="ARBA00022475"/>
    </source>
</evidence>
<evidence type="ECO:0000256" key="4">
    <source>
        <dbReference type="ARBA" id="ARBA00022692"/>
    </source>
</evidence>
<sequence>MNDMLLYSVIGSAAGIIGTGLGGAITLLLRHPSSRFLSTIMNFSSGLMIAVVTFDLLPEAFSIGGLGQGLIGLLLGVGLIVMLDGFMPKALRMDISDARSGYLKAGILLGIGIAVHNLPEGIAIGSGFTVYKQYGLALSMIIALHDIPEGVAMATPMMMGGIAKKQVLASTVLAGIPTGIGAIAGYYLGELSPTFIAVCLGFAGGAMLYITCSELLPESSKLYRGRIPSMGTIAGIILGIVISSII</sequence>
<dbReference type="InterPro" id="IPR003689">
    <property type="entry name" value="ZIP"/>
</dbReference>
<feature type="transmembrane region" description="Helical" evidence="8">
    <location>
        <begin position="194"/>
        <end position="215"/>
    </location>
</feature>
<protein>
    <submittedName>
        <fullName evidence="9">Zinc/iron permease</fullName>
    </submittedName>
</protein>
<name>F3ZX16_MAHA5</name>
<evidence type="ECO:0000256" key="6">
    <source>
        <dbReference type="ARBA" id="ARBA00022989"/>
    </source>
</evidence>
<dbReference type="GO" id="GO:0005886">
    <property type="term" value="C:plasma membrane"/>
    <property type="evidence" value="ECO:0007669"/>
    <property type="project" value="UniProtKB-SubCell"/>
</dbReference>
<feature type="transmembrane region" description="Helical" evidence="8">
    <location>
        <begin position="60"/>
        <end position="83"/>
    </location>
</feature>
<feature type="transmembrane region" description="Helical" evidence="8">
    <location>
        <begin position="36"/>
        <end position="54"/>
    </location>
</feature>
<dbReference type="Pfam" id="PF02535">
    <property type="entry name" value="Zip"/>
    <property type="match status" value="1"/>
</dbReference>
<feature type="transmembrane region" description="Helical" evidence="8">
    <location>
        <begin position="227"/>
        <end position="245"/>
    </location>
</feature>
<evidence type="ECO:0000256" key="5">
    <source>
        <dbReference type="ARBA" id="ARBA00022833"/>
    </source>
</evidence>
<dbReference type="PANTHER" id="PTHR11040">
    <property type="entry name" value="ZINC/IRON TRANSPORTER"/>
    <property type="match status" value="1"/>
</dbReference>
<dbReference type="eggNOG" id="COG0428">
    <property type="taxonomic scope" value="Bacteria"/>
</dbReference>
<keyword evidence="3" id="KW-1003">Cell membrane</keyword>
<organism evidence="9 10">
    <name type="scientific">Mahella australiensis (strain DSM 15567 / CIP 107919 / 50-1 BON)</name>
    <dbReference type="NCBI Taxonomy" id="697281"/>
    <lineage>
        <taxon>Bacteria</taxon>
        <taxon>Bacillati</taxon>
        <taxon>Bacillota</taxon>
        <taxon>Clostridia</taxon>
        <taxon>Thermoanaerobacterales</taxon>
        <taxon>Thermoanaerobacterales Family IV. Incertae Sedis</taxon>
        <taxon>Mahella</taxon>
    </lineage>
</organism>
<evidence type="ECO:0000313" key="9">
    <source>
        <dbReference type="EMBL" id="AEE95465.1"/>
    </source>
</evidence>
<keyword evidence="6 8" id="KW-1133">Transmembrane helix</keyword>
<gene>
    <name evidence="9" type="ordered locus">Mahau_0247</name>
</gene>
<dbReference type="Proteomes" id="UP000008457">
    <property type="component" value="Chromosome"/>
</dbReference>
<keyword evidence="4 8" id="KW-0812">Transmembrane</keyword>
<evidence type="ECO:0000256" key="8">
    <source>
        <dbReference type="SAM" id="Phobius"/>
    </source>
</evidence>
<dbReference type="STRING" id="697281.Mahau_0247"/>
<dbReference type="AlphaFoldDB" id="F3ZX16"/>
<accession>F3ZX16</accession>
<dbReference type="HOGENOM" id="CLU_015114_1_3_9"/>
<dbReference type="EMBL" id="CP002360">
    <property type="protein sequence ID" value="AEE95465.1"/>
    <property type="molecule type" value="Genomic_DNA"/>
</dbReference>
<dbReference type="PANTHER" id="PTHR11040:SF211">
    <property type="entry name" value="ZINC TRANSPORTER ZIP11"/>
    <property type="match status" value="1"/>
</dbReference>
<dbReference type="GO" id="GO:0005385">
    <property type="term" value="F:zinc ion transmembrane transporter activity"/>
    <property type="evidence" value="ECO:0007669"/>
    <property type="project" value="TreeGrafter"/>
</dbReference>
<evidence type="ECO:0000313" key="10">
    <source>
        <dbReference type="Proteomes" id="UP000008457"/>
    </source>
</evidence>
<feature type="transmembrane region" description="Helical" evidence="8">
    <location>
        <begin position="167"/>
        <end position="188"/>
    </location>
</feature>
<evidence type="ECO:0000256" key="1">
    <source>
        <dbReference type="ARBA" id="ARBA00004651"/>
    </source>
</evidence>
<reference evidence="9 10" key="2">
    <citation type="journal article" date="2011" name="Stand. Genomic Sci.">
        <title>Complete genome sequence of Mahella australiensis type strain (50-1 BON).</title>
        <authorList>
            <person name="Sikorski J."/>
            <person name="Teshima H."/>
            <person name="Nolan M."/>
            <person name="Lucas S."/>
            <person name="Hammon N."/>
            <person name="Deshpande S."/>
            <person name="Cheng J.F."/>
            <person name="Pitluck S."/>
            <person name="Liolios K."/>
            <person name="Pagani I."/>
            <person name="Ivanova N."/>
            <person name="Huntemann M."/>
            <person name="Mavromatis K."/>
            <person name="Ovchinikova G."/>
            <person name="Pati A."/>
            <person name="Tapia R."/>
            <person name="Han C."/>
            <person name="Goodwin L."/>
            <person name="Chen A."/>
            <person name="Palaniappan K."/>
            <person name="Land M."/>
            <person name="Hauser L."/>
            <person name="Ngatchou-Djao O.D."/>
            <person name="Rohde M."/>
            <person name="Pukall R."/>
            <person name="Spring S."/>
            <person name="Abt B."/>
            <person name="Goker M."/>
            <person name="Detter J.C."/>
            <person name="Woyke T."/>
            <person name="Bristow J."/>
            <person name="Markowitz V."/>
            <person name="Hugenholtz P."/>
            <person name="Eisen J.A."/>
            <person name="Kyrpides N.C."/>
            <person name="Klenk H.P."/>
            <person name="Lapidus A."/>
        </authorList>
    </citation>
    <scope>NUCLEOTIDE SEQUENCE [LARGE SCALE GENOMIC DNA]</scope>
    <source>
        <strain evidence="10">DSM 15567 / CIP 107919 / 50-1 BON</strain>
    </source>
</reference>
<proteinExistence type="inferred from homology"/>
<keyword evidence="7 8" id="KW-0472">Membrane</keyword>
<comment type="subcellular location">
    <subcellularLocation>
        <location evidence="1">Cell membrane</location>
        <topology evidence="1">Multi-pass membrane protein</topology>
    </subcellularLocation>
</comment>
<comment type="similarity">
    <text evidence="2">Belongs to the ZIP transporter (TC 2.A.5) family.</text>
</comment>